<comment type="caution">
    <text evidence="2">The sequence shown here is derived from an EMBL/GenBank/DDBJ whole genome shotgun (WGS) entry which is preliminary data.</text>
</comment>
<evidence type="ECO:0000256" key="1">
    <source>
        <dbReference type="SAM" id="MobiDB-lite"/>
    </source>
</evidence>
<evidence type="ECO:0000313" key="3">
    <source>
        <dbReference type="Proteomes" id="UP000265515"/>
    </source>
</evidence>
<accession>A0A388JN56</accession>
<sequence>METDPPQWLFGKESKKRKDVQREERNEVPSEDVGEKRQCGMDPNLSQNQVTVDKEVIGETSSRQEGVKGQQVSRDGMHGIRGEKPEGTGKDREMDSGVKERGGRDLNISKDQDIGETSHSQEGLKGQQGSNEGLNNQDEEGLLSQAKSKEKERERSRSPKKRGVTVEGRERSGESRRKWVSPERKRFDEMVEEEMREKGKGKGVQEEAAADEMVEEEMKEKGKVVEKMGEKRVKHDTSDSEEMVQDSEDREDSR</sequence>
<name>A0A388JN56_CHABU</name>
<proteinExistence type="predicted"/>
<organism evidence="2 3">
    <name type="scientific">Chara braunii</name>
    <name type="common">Braun's stonewort</name>
    <dbReference type="NCBI Taxonomy" id="69332"/>
    <lineage>
        <taxon>Eukaryota</taxon>
        <taxon>Viridiplantae</taxon>
        <taxon>Streptophyta</taxon>
        <taxon>Charophyceae</taxon>
        <taxon>Charales</taxon>
        <taxon>Characeae</taxon>
        <taxon>Chara</taxon>
    </lineage>
</organism>
<dbReference type="Proteomes" id="UP000265515">
    <property type="component" value="Unassembled WGS sequence"/>
</dbReference>
<gene>
    <name evidence="2" type="ORF">CBR_g32211</name>
</gene>
<reference evidence="2 3" key="1">
    <citation type="journal article" date="2018" name="Cell">
        <title>The Chara Genome: Secondary Complexity and Implications for Plant Terrestrialization.</title>
        <authorList>
            <person name="Nishiyama T."/>
            <person name="Sakayama H."/>
            <person name="Vries J.D."/>
            <person name="Buschmann H."/>
            <person name="Saint-Marcoux D."/>
            <person name="Ullrich K.K."/>
            <person name="Haas F.B."/>
            <person name="Vanderstraeten L."/>
            <person name="Becker D."/>
            <person name="Lang D."/>
            <person name="Vosolsobe S."/>
            <person name="Rombauts S."/>
            <person name="Wilhelmsson P.K.I."/>
            <person name="Janitza P."/>
            <person name="Kern R."/>
            <person name="Heyl A."/>
            <person name="Rumpler F."/>
            <person name="Villalobos L.I.A.C."/>
            <person name="Clay J.M."/>
            <person name="Skokan R."/>
            <person name="Toyoda A."/>
            <person name="Suzuki Y."/>
            <person name="Kagoshima H."/>
            <person name="Schijlen E."/>
            <person name="Tajeshwar N."/>
            <person name="Catarino B."/>
            <person name="Hetherington A.J."/>
            <person name="Saltykova A."/>
            <person name="Bonnot C."/>
            <person name="Breuninger H."/>
            <person name="Symeonidi A."/>
            <person name="Radhakrishnan G.V."/>
            <person name="Van Nieuwerburgh F."/>
            <person name="Deforce D."/>
            <person name="Chang C."/>
            <person name="Karol K.G."/>
            <person name="Hedrich R."/>
            <person name="Ulvskov P."/>
            <person name="Glockner G."/>
            <person name="Delwiche C.F."/>
            <person name="Petrasek J."/>
            <person name="Van de Peer Y."/>
            <person name="Friml J."/>
            <person name="Beilby M."/>
            <person name="Dolan L."/>
            <person name="Kohara Y."/>
            <person name="Sugano S."/>
            <person name="Fujiyama A."/>
            <person name="Delaux P.-M."/>
            <person name="Quint M."/>
            <person name="TheiBen G."/>
            <person name="Hagemann M."/>
            <person name="Harholt J."/>
            <person name="Dunand C."/>
            <person name="Zachgo S."/>
            <person name="Langdale J."/>
            <person name="Maumus F."/>
            <person name="Straeten D.V.D."/>
            <person name="Gould S.B."/>
            <person name="Rensing S.A."/>
        </authorList>
    </citation>
    <scope>NUCLEOTIDE SEQUENCE [LARGE SCALE GENOMIC DNA]</scope>
    <source>
        <strain evidence="2 3">S276</strain>
    </source>
</reference>
<keyword evidence="3" id="KW-1185">Reference proteome</keyword>
<feature type="compositionally biased region" description="Polar residues" evidence="1">
    <location>
        <begin position="115"/>
        <end position="136"/>
    </location>
</feature>
<feature type="compositionally biased region" description="Basic and acidic residues" evidence="1">
    <location>
        <begin position="167"/>
        <end position="205"/>
    </location>
</feature>
<dbReference type="AlphaFoldDB" id="A0A388JN56"/>
<feature type="compositionally biased region" description="Basic and acidic residues" evidence="1">
    <location>
        <begin position="147"/>
        <end position="157"/>
    </location>
</feature>
<dbReference type="EMBL" id="BFEA01000003">
    <property type="protein sequence ID" value="GBG59195.1"/>
    <property type="molecule type" value="Genomic_DNA"/>
</dbReference>
<evidence type="ECO:0000313" key="2">
    <source>
        <dbReference type="EMBL" id="GBG59195.1"/>
    </source>
</evidence>
<feature type="compositionally biased region" description="Basic and acidic residues" evidence="1">
    <location>
        <begin position="75"/>
        <end position="113"/>
    </location>
</feature>
<feature type="compositionally biased region" description="Acidic residues" evidence="1">
    <location>
        <begin position="239"/>
        <end position="254"/>
    </location>
</feature>
<feature type="compositionally biased region" description="Basic and acidic residues" evidence="1">
    <location>
        <begin position="20"/>
        <end position="39"/>
    </location>
</feature>
<feature type="region of interest" description="Disordered" evidence="1">
    <location>
        <begin position="1"/>
        <end position="254"/>
    </location>
</feature>
<protein>
    <submittedName>
        <fullName evidence="2">Uncharacterized protein</fullName>
    </submittedName>
</protein>
<feature type="compositionally biased region" description="Basic and acidic residues" evidence="1">
    <location>
        <begin position="216"/>
        <end position="238"/>
    </location>
</feature>
<dbReference type="Gramene" id="GBG59195">
    <property type="protein sequence ID" value="GBG59195"/>
    <property type="gene ID" value="CBR_g32211"/>
</dbReference>